<feature type="domain" description="SLH" evidence="4">
    <location>
        <begin position="2049"/>
        <end position="2107"/>
    </location>
</feature>
<reference evidence="6" key="1">
    <citation type="submission" date="2010-07" db="EMBL/GenBank/DDBJ databases">
        <title>Complete sequence of Clostridium saccharolyticum WM1.</title>
        <authorList>
            <consortium name="US DOE Joint Genome Institute"/>
            <person name="Lucas S."/>
            <person name="Copeland A."/>
            <person name="Lapidus A."/>
            <person name="Cheng J.-F."/>
            <person name="Bruce D."/>
            <person name="Goodwin L."/>
            <person name="Pitluck S."/>
            <person name="Chertkov O."/>
            <person name="Detter J.C."/>
            <person name="Han C."/>
            <person name="Tapia R."/>
            <person name="Land M."/>
            <person name="Hauser L."/>
            <person name="Chang Y.-J."/>
            <person name="Jeffries C."/>
            <person name="Kyrpides N."/>
            <person name="Ivanova N."/>
            <person name="Mikhailova N."/>
            <person name="Mouttaki H."/>
            <person name="Lin L."/>
            <person name="Zhou J."/>
            <person name="Hemme C.L."/>
            <person name="Woyke T."/>
        </authorList>
    </citation>
    <scope>NUCLEOTIDE SEQUENCE [LARGE SCALE GENOMIC DNA]</scope>
    <source>
        <strain evidence="6">WM1</strain>
    </source>
</reference>
<dbReference type="PaxDb" id="610130-Closa_3523"/>
<dbReference type="Pfam" id="PF01476">
    <property type="entry name" value="LysM"/>
    <property type="match status" value="1"/>
</dbReference>
<dbReference type="InterPro" id="IPR036779">
    <property type="entry name" value="LysM_dom_sf"/>
</dbReference>
<dbReference type="InterPro" id="IPR011493">
    <property type="entry name" value="GLUG"/>
</dbReference>
<proteinExistence type="predicted"/>
<dbReference type="Pfam" id="PF00395">
    <property type="entry name" value="SLH"/>
    <property type="match status" value="3"/>
</dbReference>
<dbReference type="InterPro" id="IPR018392">
    <property type="entry name" value="LysM"/>
</dbReference>
<dbReference type="Gene3D" id="3.10.350.10">
    <property type="entry name" value="LysM domain"/>
    <property type="match status" value="1"/>
</dbReference>
<dbReference type="Pfam" id="PF07581">
    <property type="entry name" value="Glug"/>
    <property type="match status" value="1"/>
</dbReference>
<feature type="region of interest" description="Disordered" evidence="2">
    <location>
        <begin position="1803"/>
        <end position="1833"/>
    </location>
</feature>
<dbReference type="PROSITE" id="PS51782">
    <property type="entry name" value="LYSM"/>
    <property type="match status" value="1"/>
</dbReference>
<name>D9RA76_LACSW</name>
<evidence type="ECO:0000256" key="2">
    <source>
        <dbReference type="SAM" id="MobiDB-lite"/>
    </source>
</evidence>
<feature type="signal peptide" evidence="3">
    <location>
        <begin position="1"/>
        <end position="30"/>
    </location>
</feature>
<dbReference type="InterPro" id="IPR001119">
    <property type="entry name" value="SLH_dom"/>
</dbReference>
<dbReference type="EMBL" id="CP002109">
    <property type="protein sequence ID" value="ADL06048.1"/>
    <property type="molecule type" value="Genomic_DNA"/>
</dbReference>
<feature type="compositionally biased region" description="Acidic residues" evidence="2">
    <location>
        <begin position="112"/>
        <end position="123"/>
    </location>
</feature>
<feature type="compositionally biased region" description="Low complexity" evidence="2">
    <location>
        <begin position="96"/>
        <end position="107"/>
    </location>
</feature>
<evidence type="ECO:0000259" key="5">
    <source>
        <dbReference type="PROSITE" id="PS51782"/>
    </source>
</evidence>
<dbReference type="Pfam" id="PF18657">
    <property type="entry name" value="YDG"/>
    <property type="match status" value="1"/>
</dbReference>
<feature type="domain" description="LysM" evidence="5">
    <location>
        <begin position="2287"/>
        <end position="2331"/>
    </location>
</feature>
<dbReference type="RefSeq" id="WP_013274114.1">
    <property type="nucleotide sequence ID" value="NC_014376.1"/>
</dbReference>
<dbReference type="Gene3D" id="2.160.20.110">
    <property type="match status" value="3"/>
</dbReference>
<dbReference type="HOGENOM" id="CLU_227613_0_0_9"/>
<protein>
    <submittedName>
        <fullName evidence="6">Peptidoglycan-binding lysin domain protein</fullName>
    </submittedName>
</protein>
<evidence type="ECO:0000313" key="7">
    <source>
        <dbReference type="Proteomes" id="UP000001662"/>
    </source>
</evidence>
<evidence type="ECO:0000313" key="6">
    <source>
        <dbReference type="EMBL" id="ADL06048.1"/>
    </source>
</evidence>
<organism evidence="6 7">
    <name type="scientific">Lacrimispora saccharolytica (strain ATCC 35040 / DSM 2544 / NRCC 2533 / WM1)</name>
    <name type="common">Clostridium saccharolyticum</name>
    <dbReference type="NCBI Taxonomy" id="610130"/>
    <lineage>
        <taxon>Bacteria</taxon>
        <taxon>Bacillati</taxon>
        <taxon>Bacillota</taxon>
        <taxon>Clostridia</taxon>
        <taxon>Lachnospirales</taxon>
        <taxon>Lachnospiraceae</taxon>
        <taxon>Lacrimispora</taxon>
    </lineage>
</organism>
<evidence type="ECO:0000259" key="4">
    <source>
        <dbReference type="PROSITE" id="PS51272"/>
    </source>
</evidence>
<keyword evidence="3" id="KW-0732">Signal</keyword>
<feature type="chain" id="PRO_5003127414" evidence="3">
    <location>
        <begin position="31"/>
        <end position="2334"/>
    </location>
</feature>
<evidence type="ECO:0000256" key="1">
    <source>
        <dbReference type="ARBA" id="ARBA00022737"/>
    </source>
</evidence>
<dbReference type="CAZy" id="CBM50">
    <property type="family name" value="Carbohydrate-Binding Module Family 50"/>
</dbReference>
<dbReference type="eggNOG" id="COG5263">
    <property type="taxonomic scope" value="Bacteria"/>
</dbReference>
<gene>
    <name evidence="6" type="ordered locus">Closa_3523</name>
</gene>
<sequence>MSKRKPIQRLTAMVLSVIMVMGMSPVSALAETGAFPIGASGEVTAFEALESDIAVQNVPIGTSQADLELPNTLTATVRLAASGEEPVLDSGDADSDSGSADTVSGSAIGIDNMEDSESGEEAEIASPSDAEETGGNMEAEPVEKPVGSTGILTAPMPVTWTSSPEYDSETAGEYIFTPELPEGITTASGVKAPTITVTVGTAAITDTVTAFDDLPDEIRWQNTTEPEFPKTLDGTVDGKAAQISVKWETEQEFDEEYPVRGIYVFTAVLGKGYGLADGVELPHITVYIPQTVGGRMSRMAGGGTTDSPLEITTAAQLAEIAALVNSRSSGLELFLFNDAGAKVSLKMTNDIDLSAYSTGEGWVPIGTATNHFKGTFDGGGHQITGLYINRSAVYQGLFGWVESGGTVKDLGVTNVNISGGVGVGGVAAVAEGAVENCYVSGSLRGGANIGGVAGWVRDTMETCYFSGSVEGSSPAGGVASVVSGVMRNCYSTGSVTVDYVTVGGVTGLVFGGRMENCYSTCKVSVTINYGTAGGVAGSVSDGTVQNCAALNPSVSGTSNAGRVAGSVFSGTLTNNYAYTGMTCTSVGTTHNDGTALTAADIGSAGFFEALFGDDPAWTYEKGKLPGFGAAVDMPGHIVDGSDPNFRGAGTSGNPFQIYTPADLAKLAELVNAGNASYTTAHYKLMNDLDLSGYAAGEGWTPIGKSAYAQAFKGIFDGGGHTISNLTINRVGGEYQGLFGHLSNVGSVRAVVKNLGVENADVLAKKYVGGVAGYVFGSTVQNCYSTGSIRGTASTSYDVGGVAGRVNSGTVENCYSIGSISGTNNIGGVAGAVVGSGTVQHCYSTATVSASAYSGGGVAGYLVNSTVKNCYSTGNVSGNNDIGGVAGSITTSSTLKDCAALNPSGSGSSNVGRVVGSNSGSTPSGNIAFDGMTVNGSTVSDGTLINTNGASKTADEINAAGFWTIATDFTADWDTSIWDKEPGKLPILKGMAGQDASMPAHLRPAGASPFEGAGTSEGDPYLIKTAADLAKLAELVNAGISPYADAGRYYKLVNNLDLSDYGAGYDGGKGWIPIGTDTKPFNGVLNGGDHQITGLYIKRSAHYQGLFGCINIGSVKNLGVANVNISGIFSGGGLAGLIYGTVQNCYVSGSVSGVSNIGGMAGWIYGTMQSCYVSGNVSATNPAAAVGGVASVVRKGGTMQNCYSTGSVSVSSVEHYNYIGGVVGIVSGTVQNCYSTSNVSSTKNADSIGGVMGTLLEGTLQNCAALNPSVSSSSYSGRVVGNCFAPYFLYNNYAFSRIPGTWANEGLNAKDGMDVTSDTLFGGSFWTTASNWNTAAWDSNVWTFEDGKLPTLKGLAGQNGDGGLYMSARDIQYATVGTSAPLTYNGSEQIPTLTVTFDGETLTKNTDYTVSITSTDGGGASAGINAGEVTLTLTGIGSFKGIKTATYTIGKAPLTIVSASINPKFYDSTITAEVANVSFDGLQPTETLAISVDYTVTGARYNSADAGDNKTVTATVTLANSATAKNYSLLSDVLSISGMTIGKADFSSVDPVNKSLLYSAAHTNATVNITGLPDDRGTTTFTAGTVTGDTAIISGTVQGTATGIKFSTNAGDIGQTAIIPVTATMQNYKDVVVDVVVTLVNKTPVTITGVMVANKVYDGTAIAYTGTPANGQGYIGTYQYVWSSGSAPKDAGNYTLTVKIPDSNADFMGEIEIPFIISPATVTITAKDKIAYVGGTAPALGESDYTVTGLASGETLNTTPTLAYTTTPDMSKTGTYTIIATDAVAPDSSNYNSTITYITGTLTIRNRPSGGGNSSDSSPIIITPPAADKPNSPTQGEIKVTGTGDGKGNITVNITNKIVTDAFDKALAEAKKNGNEQNGITVVLRVDTGSKTGSNVTVNLPKAVQNTIIAKKIVNIIIVVDNPDIRIGIDLAAVQEINKQAKSDVNITAIRMDSGKLTGDAKKAIGSRPVFDFKVNYGSGKQVQSFGAGNVLVTIPYTLGANEKAGNVQAVYVDAKGKVHWVVNSVYDSVEQVLRFSTDHFSTYGIGYKQTNTTFTDIAGHWAKEDIEFVASRGLFSGTSTTTFSPNTAMTRGMFVTALGRLANADVSGYTKSSFTDVKGDAYYMGYIEWASKNNIVNGVGNGRFAPDQSITREQMAVIMQNYAKVIGFTLPKVHVENTFADSTKINTYAKEAVKQMQMAGVISGKNSNLFDPQGTATRAEVSAVLRRFVELAISSDTMQGWTMNDSGKWMYYENGKAVTGKKEIDGSAYTFDQYGVTSDVPKNLRYTAYTIQKGDSFWSIARKLNCTMDELERLNNKSQFSIIHPGDVLRVPEK</sequence>
<feature type="domain" description="SLH" evidence="4">
    <location>
        <begin position="2110"/>
        <end position="2173"/>
    </location>
</feature>
<dbReference type="KEGG" id="csh:Closa_3523"/>
<dbReference type="PROSITE" id="PS51272">
    <property type="entry name" value="SLH"/>
    <property type="match status" value="3"/>
</dbReference>
<dbReference type="Proteomes" id="UP000001662">
    <property type="component" value="Chromosome"/>
</dbReference>
<feature type="region of interest" description="Disordered" evidence="2">
    <location>
        <begin position="84"/>
        <end position="150"/>
    </location>
</feature>
<keyword evidence="7" id="KW-1185">Reference proteome</keyword>
<dbReference type="SMART" id="SM00257">
    <property type="entry name" value="LysM"/>
    <property type="match status" value="1"/>
</dbReference>
<dbReference type="CDD" id="cd00118">
    <property type="entry name" value="LysM"/>
    <property type="match status" value="1"/>
</dbReference>
<dbReference type="SUPFAM" id="SSF54106">
    <property type="entry name" value="LysM domain"/>
    <property type="match status" value="1"/>
</dbReference>
<accession>D9RA76</accession>
<feature type="domain" description="SLH" evidence="4">
    <location>
        <begin position="2176"/>
        <end position="2239"/>
    </location>
</feature>
<dbReference type="STRING" id="610130.Closa_3523"/>
<keyword evidence="1" id="KW-0677">Repeat</keyword>
<dbReference type="InterPro" id="IPR041248">
    <property type="entry name" value="YDG"/>
</dbReference>
<evidence type="ECO:0000256" key="3">
    <source>
        <dbReference type="SAM" id="SignalP"/>
    </source>
</evidence>
<feature type="compositionally biased region" description="Low complexity" evidence="2">
    <location>
        <begin position="1803"/>
        <end position="1824"/>
    </location>
</feature>